<dbReference type="GO" id="GO:0008236">
    <property type="term" value="F:serine-type peptidase activity"/>
    <property type="evidence" value="ECO:0007669"/>
    <property type="project" value="InterPro"/>
</dbReference>
<dbReference type="Gene3D" id="3.40.50.1820">
    <property type="entry name" value="alpha/beta hydrolase"/>
    <property type="match status" value="1"/>
</dbReference>
<sequence length="92" mass="10465">TDEEKQKEVLLNWVTEDTPPAFFVHAVDDDVSPYTESTLYADALRNHGVDAELHLFARGGHGFGRGRNSDGTSQWIDLAVNWIKRLDRQRPD</sequence>
<organism evidence="2">
    <name type="scientific">marine metagenome</name>
    <dbReference type="NCBI Taxonomy" id="408172"/>
    <lineage>
        <taxon>unclassified sequences</taxon>
        <taxon>metagenomes</taxon>
        <taxon>ecological metagenomes</taxon>
    </lineage>
</organism>
<gene>
    <name evidence="2" type="ORF">METZ01_LOCUS250114</name>
</gene>
<evidence type="ECO:0000259" key="1">
    <source>
        <dbReference type="Pfam" id="PF00326"/>
    </source>
</evidence>
<dbReference type="AlphaFoldDB" id="A0A382IC97"/>
<name>A0A382IC97_9ZZZZ</name>
<dbReference type="InterPro" id="IPR001375">
    <property type="entry name" value="Peptidase_S9_cat"/>
</dbReference>
<reference evidence="2" key="1">
    <citation type="submission" date="2018-05" db="EMBL/GenBank/DDBJ databases">
        <authorList>
            <person name="Lanie J.A."/>
            <person name="Ng W.-L."/>
            <person name="Kazmierczak K.M."/>
            <person name="Andrzejewski T.M."/>
            <person name="Davidsen T.M."/>
            <person name="Wayne K.J."/>
            <person name="Tettelin H."/>
            <person name="Glass J.I."/>
            <person name="Rusch D."/>
            <person name="Podicherti R."/>
            <person name="Tsui H.-C.T."/>
            <person name="Winkler M.E."/>
        </authorList>
    </citation>
    <scope>NUCLEOTIDE SEQUENCE</scope>
</reference>
<evidence type="ECO:0000313" key="2">
    <source>
        <dbReference type="EMBL" id="SVB97260.1"/>
    </source>
</evidence>
<protein>
    <recommendedName>
        <fullName evidence="1">Peptidase S9 prolyl oligopeptidase catalytic domain-containing protein</fullName>
    </recommendedName>
</protein>
<dbReference type="Pfam" id="PF00326">
    <property type="entry name" value="Peptidase_S9"/>
    <property type="match status" value="1"/>
</dbReference>
<dbReference type="EMBL" id="UINC01066493">
    <property type="protein sequence ID" value="SVB97260.1"/>
    <property type="molecule type" value="Genomic_DNA"/>
</dbReference>
<dbReference type="InterPro" id="IPR029058">
    <property type="entry name" value="AB_hydrolase_fold"/>
</dbReference>
<accession>A0A382IC97</accession>
<dbReference type="GO" id="GO:0006508">
    <property type="term" value="P:proteolysis"/>
    <property type="evidence" value="ECO:0007669"/>
    <property type="project" value="InterPro"/>
</dbReference>
<feature type="domain" description="Peptidase S9 prolyl oligopeptidase catalytic" evidence="1">
    <location>
        <begin position="17"/>
        <end position="85"/>
    </location>
</feature>
<dbReference type="SUPFAM" id="SSF53474">
    <property type="entry name" value="alpha/beta-Hydrolases"/>
    <property type="match status" value="1"/>
</dbReference>
<proteinExistence type="predicted"/>
<feature type="non-terminal residue" evidence="2">
    <location>
        <position position="1"/>
    </location>
</feature>